<dbReference type="InterPro" id="IPR007939">
    <property type="entry name" value="Cu-R_B_prcur"/>
</dbReference>
<dbReference type="GO" id="GO:0006878">
    <property type="term" value="P:intracellular copper ion homeostasis"/>
    <property type="evidence" value="ECO:0007669"/>
    <property type="project" value="InterPro"/>
</dbReference>
<dbReference type="KEGG" id="sbar:H5V43_11110"/>
<proteinExistence type="predicted"/>
<dbReference type="GO" id="GO:0009279">
    <property type="term" value="C:cell outer membrane"/>
    <property type="evidence" value="ECO:0007669"/>
    <property type="project" value="InterPro"/>
</dbReference>
<evidence type="ECO:0000313" key="1">
    <source>
        <dbReference type="EMBL" id="QOT70683.1"/>
    </source>
</evidence>
<organism evidence="1 2">
    <name type="scientific">Sphingobium fuliginis (strain ATCC 27551)</name>
    <dbReference type="NCBI Taxonomy" id="336203"/>
    <lineage>
        <taxon>Bacteria</taxon>
        <taxon>Pseudomonadati</taxon>
        <taxon>Pseudomonadota</taxon>
        <taxon>Alphaproteobacteria</taxon>
        <taxon>Sphingomonadales</taxon>
        <taxon>Sphingomonadaceae</taxon>
        <taxon>Sphingobium</taxon>
    </lineage>
</organism>
<evidence type="ECO:0000313" key="2">
    <source>
        <dbReference type="Proteomes" id="UP000593663"/>
    </source>
</evidence>
<gene>
    <name evidence="1" type="ORF">H5V43_11110</name>
</gene>
<dbReference type="AlphaFoldDB" id="A0A7M2GDN9"/>
<dbReference type="Proteomes" id="UP000593663">
    <property type="component" value="Chromosome 1"/>
</dbReference>
<protein>
    <submittedName>
        <fullName evidence="1">Copper resistance protein B</fullName>
    </submittedName>
</protein>
<dbReference type="Pfam" id="PF05275">
    <property type="entry name" value="CopB"/>
    <property type="match status" value="1"/>
</dbReference>
<accession>A0A7M2GDN9</accession>
<dbReference type="GO" id="GO:0005507">
    <property type="term" value="F:copper ion binding"/>
    <property type="evidence" value="ECO:0007669"/>
    <property type="project" value="InterPro"/>
</dbReference>
<dbReference type="RefSeq" id="WP_025548355.1">
    <property type="nucleotide sequence ID" value="NZ_CP060035.1"/>
</dbReference>
<reference evidence="2" key="1">
    <citation type="submission" date="2020-08" db="EMBL/GenBank/DDBJ databases">
        <title>Complete genome sequence of Sphingobium barthaii strain KK22, a high-molecular-weight polycyclic aromatic hydrocarbon-degrading soil bacterium.</title>
        <authorList>
            <person name="Mori J.F."/>
            <person name="Kanaly R.A."/>
        </authorList>
    </citation>
    <scope>NUCLEOTIDE SEQUENCE [LARGE SCALE GENOMIC DNA]</scope>
    <source>
        <strain evidence="2">KK22</strain>
    </source>
</reference>
<sequence length="216" mass="23110">MAQDEGTSALTLSGGFDLIEMRMGKGDDAFLLDGTFSYGGATDQVMLVTQGGGALGGQIDEVQARLFFGHTVGNTTWLAGVRKDFKPHPRDFHAAIGVQGTVGSRLSWESYLFLSDDAQLTGEGQLIYQLPITGRLYLEPRVAVGWSAQGAAGQGMASGLTEGEGTFRLRYRLTPKINIYTAVVHERLLGGTRRLARQSGDALQSTMAVIGFGFSL</sequence>
<name>A0A7M2GDN9_SPHSA</name>
<dbReference type="EMBL" id="CP060035">
    <property type="protein sequence ID" value="QOT70683.1"/>
    <property type="molecule type" value="Genomic_DNA"/>
</dbReference>